<proteinExistence type="predicted"/>
<gene>
    <name evidence="9" type="ORF">D9V37_14445</name>
</gene>
<evidence type="ECO:0000256" key="1">
    <source>
        <dbReference type="ARBA" id="ARBA00004162"/>
    </source>
</evidence>
<evidence type="ECO:0000256" key="2">
    <source>
        <dbReference type="ARBA" id="ARBA00022475"/>
    </source>
</evidence>
<evidence type="ECO:0000256" key="4">
    <source>
        <dbReference type="ARBA" id="ARBA00022989"/>
    </source>
</evidence>
<evidence type="ECO:0000313" key="9">
    <source>
        <dbReference type="EMBL" id="RLV48563.1"/>
    </source>
</evidence>
<keyword evidence="4 7" id="KW-1133">Transmembrane helix</keyword>
<evidence type="ECO:0000256" key="7">
    <source>
        <dbReference type="SAM" id="Phobius"/>
    </source>
</evidence>
<accession>A0A3L8P178</accession>
<dbReference type="Pfam" id="PF04024">
    <property type="entry name" value="PspC"/>
    <property type="match status" value="1"/>
</dbReference>
<feature type="compositionally biased region" description="Polar residues" evidence="6">
    <location>
        <begin position="1"/>
        <end position="20"/>
    </location>
</feature>
<name>A0A3L8P178_9ACTN</name>
<evidence type="ECO:0000256" key="6">
    <source>
        <dbReference type="SAM" id="MobiDB-lite"/>
    </source>
</evidence>
<keyword evidence="3 7" id="KW-0812">Transmembrane</keyword>
<dbReference type="Proteomes" id="UP000281708">
    <property type="component" value="Unassembled WGS sequence"/>
</dbReference>
<evidence type="ECO:0000259" key="8">
    <source>
        <dbReference type="Pfam" id="PF04024"/>
    </source>
</evidence>
<keyword evidence="5 7" id="KW-0472">Membrane</keyword>
<keyword evidence="10" id="KW-1185">Reference proteome</keyword>
<dbReference type="EMBL" id="RDBE01000009">
    <property type="protein sequence ID" value="RLV48563.1"/>
    <property type="molecule type" value="Genomic_DNA"/>
</dbReference>
<dbReference type="GO" id="GO:0005886">
    <property type="term" value="C:plasma membrane"/>
    <property type="evidence" value="ECO:0007669"/>
    <property type="project" value="UniProtKB-SubCell"/>
</dbReference>
<evidence type="ECO:0000256" key="3">
    <source>
        <dbReference type="ARBA" id="ARBA00022692"/>
    </source>
</evidence>
<dbReference type="RefSeq" id="WP_121806885.1">
    <property type="nucleotide sequence ID" value="NZ_RDBE01000009.1"/>
</dbReference>
<feature type="transmembrane region" description="Helical" evidence="7">
    <location>
        <begin position="54"/>
        <end position="78"/>
    </location>
</feature>
<keyword evidence="2" id="KW-1003">Cell membrane</keyword>
<protein>
    <submittedName>
        <fullName evidence="9">PspC domain-containing protein</fullName>
    </submittedName>
</protein>
<dbReference type="PANTHER" id="PTHR33885">
    <property type="entry name" value="PHAGE SHOCK PROTEIN C"/>
    <property type="match status" value="1"/>
</dbReference>
<comment type="caution">
    <text evidence="9">The sequence shown here is derived from an EMBL/GenBank/DDBJ whole genome shotgun (WGS) entry which is preliminary data.</text>
</comment>
<dbReference type="InterPro" id="IPR007168">
    <property type="entry name" value="Phageshock_PspC_N"/>
</dbReference>
<feature type="region of interest" description="Disordered" evidence="6">
    <location>
        <begin position="1"/>
        <end position="28"/>
    </location>
</feature>
<dbReference type="PANTHER" id="PTHR33885:SF3">
    <property type="entry name" value="PHAGE SHOCK PROTEIN C"/>
    <property type="match status" value="1"/>
</dbReference>
<evidence type="ECO:0000313" key="10">
    <source>
        <dbReference type="Proteomes" id="UP000281708"/>
    </source>
</evidence>
<organism evidence="9 10">
    <name type="scientific">Nocardioides mangrovicus</name>
    <dbReference type="NCBI Taxonomy" id="2478913"/>
    <lineage>
        <taxon>Bacteria</taxon>
        <taxon>Bacillati</taxon>
        <taxon>Actinomycetota</taxon>
        <taxon>Actinomycetes</taxon>
        <taxon>Propionibacteriales</taxon>
        <taxon>Nocardioidaceae</taxon>
        <taxon>Nocardioides</taxon>
    </lineage>
</organism>
<sequence length="82" mass="8965">MTSTHPTAEPSTQPNTQPSTGPRRLVRPRGDRMIAGVAGGWAQYLNIDATLLRVLLVLAFVFTGFFPVGIVYLVAWLVTPQQ</sequence>
<dbReference type="OrthoDB" id="7359894at2"/>
<reference evidence="9 10" key="1">
    <citation type="submission" date="2018-10" db="EMBL/GenBank/DDBJ databases">
        <title>Marmoricola sp. 4Q3S-7 whole genome shotgun sequence.</title>
        <authorList>
            <person name="Li F."/>
        </authorList>
    </citation>
    <scope>NUCLEOTIDE SEQUENCE [LARGE SCALE GENOMIC DNA]</scope>
    <source>
        <strain evidence="9 10">4Q3S-7</strain>
    </source>
</reference>
<dbReference type="AlphaFoldDB" id="A0A3L8P178"/>
<feature type="domain" description="Phage shock protein PspC N-terminal" evidence="8">
    <location>
        <begin position="23"/>
        <end position="81"/>
    </location>
</feature>
<dbReference type="InterPro" id="IPR052027">
    <property type="entry name" value="PspC"/>
</dbReference>
<comment type="subcellular location">
    <subcellularLocation>
        <location evidence="1">Cell membrane</location>
        <topology evidence="1">Single-pass membrane protein</topology>
    </subcellularLocation>
</comment>
<evidence type="ECO:0000256" key="5">
    <source>
        <dbReference type="ARBA" id="ARBA00023136"/>
    </source>
</evidence>